<comment type="similarity">
    <text evidence="1">Belongs to the sulfotransferase 1 family.</text>
</comment>
<dbReference type="InterPro" id="IPR027417">
    <property type="entry name" value="P-loop_NTPase"/>
</dbReference>
<dbReference type="SUPFAM" id="SSF52540">
    <property type="entry name" value="P-loop containing nucleoside triphosphate hydrolases"/>
    <property type="match status" value="1"/>
</dbReference>
<keyword evidence="5" id="KW-1185">Reference proteome</keyword>
<dbReference type="Pfam" id="PF00685">
    <property type="entry name" value="Sulfotransfer_1"/>
    <property type="match status" value="1"/>
</dbReference>
<dbReference type="EMBL" id="JAXCGZ010009883">
    <property type="protein sequence ID" value="KAK7076065.1"/>
    <property type="molecule type" value="Genomic_DNA"/>
</dbReference>
<keyword evidence="2" id="KW-0808">Transferase</keyword>
<accession>A0AAN8X158</accession>
<feature type="domain" description="Sulfotransferase" evidence="3">
    <location>
        <begin position="28"/>
        <end position="153"/>
    </location>
</feature>
<name>A0AAN8X158_HALRR</name>
<evidence type="ECO:0000259" key="3">
    <source>
        <dbReference type="Pfam" id="PF00685"/>
    </source>
</evidence>
<sequence>MKIIEDLHYCSYVGDIHPGWTDHGGPVVLYTPFPQHVKEAWERRNHPNLHMVFYENLKANPIDEITKLDKFLGTDLTAAQIDKIRHYTSFSEMQARNNMTNTQRVDNVKVNHDIEKERGGFFRKGVAGSWKKHLSPETVAKIDSWTEANMSEIPFIYSN</sequence>
<dbReference type="AlphaFoldDB" id="A0AAN8X158"/>
<reference evidence="4 5" key="1">
    <citation type="submission" date="2023-11" db="EMBL/GenBank/DDBJ databases">
        <title>Halocaridina rubra genome assembly.</title>
        <authorList>
            <person name="Smith C."/>
        </authorList>
    </citation>
    <scope>NUCLEOTIDE SEQUENCE [LARGE SCALE GENOMIC DNA]</scope>
    <source>
        <strain evidence="4">EP-1</strain>
        <tissue evidence="4">Whole</tissue>
    </source>
</reference>
<organism evidence="4 5">
    <name type="scientific">Halocaridina rubra</name>
    <name type="common">Hawaiian red shrimp</name>
    <dbReference type="NCBI Taxonomy" id="373956"/>
    <lineage>
        <taxon>Eukaryota</taxon>
        <taxon>Metazoa</taxon>
        <taxon>Ecdysozoa</taxon>
        <taxon>Arthropoda</taxon>
        <taxon>Crustacea</taxon>
        <taxon>Multicrustacea</taxon>
        <taxon>Malacostraca</taxon>
        <taxon>Eumalacostraca</taxon>
        <taxon>Eucarida</taxon>
        <taxon>Decapoda</taxon>
        <taxon>Pleocyemata</taxon>
        <taxon>Caridea</taxon>
        <taxon>Atyoidea</taxon>
        <taxon>Atyidae</taxon>
        <taxon>Halocaridina</taxon>
    </lineage>
</organism>
<dbReference type="GO" id="GO:0008146">
    <property type="term" value="F:sulfotransferase activity"/>
    <property type="evidence" value="ECO:0007669"/>
    <property type="project" value="InterPro"/>
</dbReference>
<evidence type="ECO:0000256" key="2">
    <source>
        <dbReference type="ARBA" id="ARBA00022679"/>
    </source>
</evidence>
<protein>
    <submittedName>
        <fullName evidence="4">Sulfotransferase 1</fullName>
    </submittedName>
</protein>
<dbReference type="Gene3D" id="3.40.50.300">
    <property type="entry name" value="P-loop containing nucleotide triphosphate hydrolases"/>
    <property type="match status" value="1"/>
</dbReference>
<evidence type="ECO:0000313" key="4">
    <source>
        <dbReference type="EMBL" id="KAK7076065.1"/>
    </source>
</evidence>
<evidence type="ECO:0000256" key="1">
    <source>
        <dbReference type="ARBA" id="ARBA00005771"/>
    </source>
</evidence>
<dbReference type="Proteomes" id="UP001381693">
    <property type="component" value="Unassembled WGS sequence"/>
</dbReference>
<dbReference type="InterPro" id="IPR000863">
    <property type="entry name" value="Sulfotransferase_dom"/>
</dbReference>
<dbReference type="PANTHER" id="PTHR11783">
    <property type="entry name" value="SULFOTRANSFERASE SULT"/>
    <property type="match status" value="1"/>
</dbReference>
<proteinExistence type="inferred from homology"/>
<gene>
    <name evidence="4" type="primary">SULT1B1</name>
    <name evidence="4" type="ORF">SK128_018870</name>
</gene>
<evidence type="ECO:0000313" key="5">
    <source>
        <dbReference type="Proteomes" id="UP001381693"/>
    </source>
</evidence>
<comment type="caution">
    <text evidence="4">The sequence shown here is derived from an EMBL/GenBank/DDBJ whole genome shotgun (WGS) entry which is preliminary data.</text>
</comment>